<feature type="region of interest" description="Disordered" evidence="1">
    <location>
        <begin position="121"/>
        <end position="166"/>
    </location>
</feature>
<dbReference type="AlphaFoldDB" id="A0A3N2Q4L1"/>
<feature type="compositionally biased region" description="Polar residues" evidence="1">
    <location>
        <begin position="136"/>
        <end position="165"/>
    </location>
</feature>
<organism evidence="2 3">
    <name type="scientific">Sodiomyces alkalinus (strain CBS 110278 / VKM F-3762 / F11)</name>
    <name type="common">Alkaliphilic filamentous fungus</name>
    <dbReference type="NCBI Taxonomy" id="1314773"/>
    <lineage>
        <taxon>Eukaryota</taxon>
        <taxon>Fungi</taxon>
        <taxon>Dikarya</taxon>
        <taxon>Ascomycota</taxon>
        <taxon>Pezizomycotina</taxon>
        <taxon>Sordariomycetes</taxon>
        <taxon>Hypocreomycetidae</taxon>
        <taxon>Glomerellales</taxon>
        <taxon>Plectosphaerellaceae</taxon>
        <taxon>Sodiomyces</taxon>
    </lineage>
</organism>
<evidence type="ECO:0000313" key="2">
    <source>
        <dbReference type="EMBL" id="ROT41701.1"/>
    </source>
</evidence>
<dbReference type="EMBL" id="ML119052">
    <property type="protein sequence ID" value="ROT41701.1"/>
    <property type="molecule type" value="Genomic_DNA"/>
</dbReference>
<name>A0A3N2Q4L1_SODAK</name>
<accession>A0A3N2Q4L1</accession>
<evidence type="ECO:0000313" key="3">
    <source>
        <dbReference type="Proteomes" id="UP000272025"/>
    </source>
</evidence>
<evidence type="ECO:0000256" key="1">
    <source>
        <dbReference type="SAM" id="MobiDB-lite"/>
    </source>
</evidence>
<proteinExistence type="predicted"/>
<dbReference type="OrthoDB" id="4851830at2759"/>
<dbReference type="RefSeq" id="XP_028469507.1">
    <property type="nucleotide sequence ID" value="XM_028606670.1"/>
</dbReference>
<protein>
    <submittedName>
        <fullName evidence="2">Uncharacterized protein</fullName>
    </submittedName>
</protein>
<gene>
    <name evidence="2" type="ORF">SODALDRAFT_126637</name>
</gene>
<sequence length="345" mass="37808">MEFDDETELGLDITQTELMSILPIAVLQRLAPEPSGKWHLSKVGPNEFRAEYVVKRLRDRIIASRHTISTVLSVAEVHDSFPVHRARALDQAQTDAILPQIEHLVHQPAGNTGFIPRANNSSSAQGFQEDELSGFPSITTSNQTNYFSHSQSYQNSNGQETTSNGELPVHNDLGFFNEDDFTTAEMLSNDAFLQSGNNLENHTQNPDAIFSPTFPGASTSLTNQAVDGSGNFFDETDLTDMGLQWNENEAMVSPAAQNTSAAILQSIEFSQNLLSGNQVVNPFSERMAQFQTSVFSSTSQAANQTSFAGIPFMFHAENMTTTNDSVGKKYDTTETGDPSHEGEDI</sequence>
<feature type="region of interest" description="Disordered" evidence="1">
    <location>
        <begin position="323"/>
        <end position="345"/>
    </location>
</feature>
<feature type="compositionally biased region" description="Basic and acidic residues" evidence="1">
    <location>
        <begin position="326"/>
        <end position="345"/>
    </location>
</feature>
<dbReference type="Proteomes" id="UP000272025">
    <property type="component" value="Unassembled WGS sequence"/>
</dbReference>
<dbReference type="GeneID" id="39575148"/>
<reference evidence="2 3" key="1">
    <citation type="journal article" date="2018" name="Mol. Ecol.">
        <title>The obligate alkalophilic soda-lake fungus Sodiomyces alkalinus has shifted to a protein diet.</title>
        <authorList>
            <person name="Grum-Grzhimaylo A.A."/>
            <person name="Falkoski D.L."/>
            <person name="van den Heuvel J."/>
            <person name="Valero-Jimenez C.A."/>
            <person name="Min B."/>
            <person name="Choi I.G."/>
            <person name="Lipzen A."/>
            <person name="Daum C.G."/>
            <person name="Aanen D.K."/>
            <person name="Tsang A."/>
            <person name="Henrissat B."/>
            <person name="Bilanenko E.N."/>
            <person name="de Vries R.P."/>
            <person name="van Kan J.A.L."/>
            <person name="Grigoriev I.V."/>
            <person name="Debets A.J.M."/>
        </authorList>
    </citation>
    <scope>NUCLEOTIDE SEQUENCE [LARGE SCALE GENOMIC DNA]</scope>
    <source>
        <strain evidence="2 3">F11</strain>
    </source>
</reference>
<keyword evidence="3" id="KW-1185">Reference proteome</keyword>